<feature type="transmembrane region" description="Helical" evidence="1">
    <location>
        <begin position="25"/>
        <end position="45"/>
    </location>
</feature>
<organism evidence="3 4">
    <name type="scientific">Desulfarculus baarsii (strain ATCC 33931 / DSM 2075 / LMG 7858 / VKM B-1802 / 2st14)</name>
    <dbReference type="NCBI Taxonomy" id="644282"/>
    <lineage>
        <taxon>Bacteria</taxon>
        <taxon>Pseudomonadati</taxon>
        <taxon>Thermodesulfobacteriota</taxon>
        <taxon>Desulfarculia</taxon>
        <taxon>Desulfarculales</taxon>
        <taxon>Desulfarculaceae</taxon>
        <taxon>Desulfarculus</taxon>
    </lineage>
</organism>
<dbReference type="AlphaFoldDB" id="E1QF76"/>
<proteinExistence type="predicted"/>
<gene>
    <name evidence="3" type="ordered locus">Deba_0842</name>
</gene>
<dbReference type="Pfam" id="PF01757">
    <property type="entry name" value="Acyl_transf_3"/>
    <property type="match status" value="1"/>
</dbReference>
<feature type="domain" description="Acyltransferase 3" evidence="2">
    <location>
        <begin position="14"/>
        <end position="256"/>
    </location>
</feature>
<feature type="transmembrane region" description="Helical" evidence="1">
    <location>
        <begin position="75"/>
        <end position="94"/>
    </location>
</feature>
<name>E1QF76_DESB2</name>
<dbReference type="GO" id="GO:0016747">
    <property type="term" value="F:acyltransferase activity, transferring groups other than amino-acyl groups"/>
    <property type="evidence" value="ECO:0007669"/>
    <property type="project" value="InterPro"/>
</dbReference>
<feature type="transmembrane region" description="Helical" evidence="1">
    <location>
        <begin position="128"/>
        <end position="146"/>
    </location>
</feature>
<feature type="transmembrane region" description="Helical" evidence="1">
    <location>
        <begin position="153"/>
        <end position="172"/>
    </location>
</feature>
<dbReference type="Proteomes" id="UP000009047">
    <property type="component" value="Chromosome"/>
</dbReference>
<keyword evidence="1" id="KW-0472">Membrane</keyword>
<accession>E1QF76</accession>
<evidence type="ECO:0000259" key="2">
    <source>
        <dbReference type="Pfam" id="PF01757"/>
    </source>
</evidence>
<keyword evidence="4" id="KW-1185">Reference proteome</keyword>
<dbReference type="KEGG" id="dbr:Deba_0842"/>
<sequence>MSGKYYICTQSETSGEFLIKRVFRIYPLFIVAVLTEGAFSIYHGAEAPKLSVLIPRLLLIGDVFQTNLALGGVEWTLRVEITFYVFMAALSYLNLIKQRKIILPCVMVATIFICALCSPFPHVGWTKSYLTMYGPFLLLGSMIYLYEIRQVKLSFLLIFVCMVFGNLFWQTATYQPRLINSHFSALAFLLFIIMWAFRSHLKVTPFILFLSDLTYSVYLFHKWLFGIIKHAIGPWGIPFIPLDIQVLIVLFTLCSLLVALIEKPGIRLGRKIVTRLNRRRQPA</sequence>
<dbReference type="eggNOG" id="COG1835">
    <property type="taxonomic scope" value="Bacteria"/>
</dbReference>
<feature type="transmembrane region" description="Helical" evidence="1">
    <location>
        <begin position="178"/>
        <end position="197"/>
    </location>
</feature>
<keyword evidence="1" id="KW-1133">Transmembrane helix</keyword>
<dbReference type="RefSeq" id="WP_013257667.1">
    <property type="nucleotide sequence ID" value="NC_014365.1"/>
</dbReference>
<feature type="transmembrane region" description="Helical" evidence="1">
    <location>
        <begin position="206"/>
        <end position="224"/>
    </location>
</feature>
<dbReference type="HOGENOM" id="CLU_005679_2_3_7"/>
<feature type="transmembrane region" description="Helical" evidence="1">
    <location>
        <begin position="244"/>
        <end position="261"/>
    </location>
</feature>
<dbReference type="InterPro" id="IPR002656">
    <property type="entry name" value="Acyl_transf_3_dom"/>
</dbReference>
<feature type="transmembrane region" description="Helical" evidence="1">
    <location>
        <begin position="101"/>
        <end position="122"/>
    </location>
</feature>
<evidence type="ECO:0000256" key="1">
    <source>
        <dbReference type="SAM" id="Phobius"/>
    </source>
</evidence>
<reference evidence="3 4" key="1">
    <citation type="journal article" date="2010" name="Stand. Genomic Sci.">
        <title>Complete genome sequence of Desulfarculus baarsii type strain (2st14).</title>
        <authorList>
            <person name="Sun H."/>
            <person name="Spring S."/>
            <person name="Lapidus A."/>
            <person name="Davenport K."/>
            <person name="Del Rio T.G."/>
            <person name="Tice H."/>
            <person name="Nolan M."/>
            <person name="Copeland A."/>
            <person name="Cheng J.F."/>
            <person name="Lucas S."/>
            <person name="Tapia R."/>
            <person name="Goodwin L."/>
            <person name="Pitluck S."/>
            <person name="Ivanova N."/>
            <person name="Pagani I."/>
            <person name="Mavromatis K."/>
            <person name="Ovchinnikova G."/>
            <person name="Pati A."/>
            <person name="Chen A."/>
            <person name="Palaniappan K."/>
            <person name="Hauser L."/>
            <person name="Chang Y.J."/>
            <person name="Jeffries C.D."/>
            <person name="Detter J.C."/>
            <person name="Han C."/>
            <person name="Rohde M."/>
            <person name="Brambilla E."/>
            <person name="Goker M."/>
            <person name="Woyke T."/>
            <person name="Bristow J."/>
            <person name="Eisen J.A."/>
            <person name="Markowitz V."/>
            <person name="Hugenholtz P."/>
            <person name="Kyrpides N.C."/>
            <person name="Klenk H.P."/>
            <person name="Land M."/>
        </authorList>
    </citation>
    <scope>NUCLEOTIDE SEQUENCE [LARGE SCALE GENOMIC DNA]</scope>
    <source>
        <strain evidence="4">ATCC 33931 / DSM 2075 / LMG 7858 / VKM B-1802 / 2st14</strain>
    </source>
</reference>
<evidence type="ECO:0000313" key="3">
    <source>
        <dbReference type="EMBL" id="ADK84212.1"/>
    </source>
</evidence>
<protein>
    <recommendedName>
        <fullName evidence="2">Acyltransferase 3 domain-containing protein</fullName>
    </recommendedName>
</protein>
<dbReference type="STRING" id="644282.Deba_0842"/>
<keyword evidence="1" id="KW-0812">Transmembrane</keyword>
<evidence type="ECO:0000313" key="4">
    <source>
        <dbReference type="Proteomes" id="UP000009047"/>
    </source>
</evidence>
<dbReference type="EMBL" id="CP002085">
    <property type="protein sequence ID" value="ADK84212.1"/>
    <property type="molecule type" value="Genomic_DNA"/>
</dbReference>